<dbReference type="EMBL" id="JACAQK010000007">
    <property type="protein sequence ID" value="NWD35966.1"/>
    <property type="molecule type" value="Genomic_DNA"/>
</dbReference>
<sequence>MRCCSMTNGRGWVRPPLGISKPAREAEYKPQRNDSIRDIHYSPTLERAKSDVKGYSARNGVVGAISKLGSLLATLFNRFASALTGGEFRETVKTFPEPELQPSNPPAGFIPGLSMKRHGAKANDIWGGFRQGSAGNCVTVSAIKAAMHRFGQSPTDIYKEVTKIAGGYRVVMRDDFMLTLTEQELMQGVRGAQFVGVDAGMLKDAHFLYAASAKRAQMENNDGTAECCFAAARNSLNDKEDEWGPGEGLKRLGLSEHMRTVSAQDLARGQLGICNRRGHSVAVINGREELWGRRGGVPFHGDAIALL</sequence>
<organism evidence="1 2">
    <name type="scientific">Pseudomonas tolaasii</name>
    <dbReference type="NCBI Taxonomy" id="29442"/>
    <lineage>
        <taxon>Bacteria</taxon>
        <taxon>Pseudomonadati</taxon>
        <taxon>Pseudomonadota</taxon>
        <taxon>Gammaproteobacteria</taxon>
        <taxon>Pseudomonadales</taxon>
        <taxon>Pseudomonadaceae</taxon>
        <taxon>Pseudomonas</taxon>
    </lineage>
</organism>
<proteinExistence type="predicted"/>
<dbReference type="Proteomes" id="UP000549134">
    <property type="component" value="Unassembled WGS sequence"/>
</dbReference>
<reference evidence="1 2" key="1">
    <citation type="submission" date="2020-04" db="EMBL/GenBank/DDBJ databases">
        <title>Molecular characterization of pseudomonads from Agaricus bisporus reveal novel blotch 2 pathogens in Western Europe.</title>
        <authorList>
            <person name="Taparia T."/>
            <person name="Krijger M."/>
            <person name="Haynes E."/>
            <person name="Elpinstone J.G."/>
            <person name="Noble R."/>
            <person name="Van Der Wolf J."/>
        </authorList>
    </citation>
    <scope>NUCLEOTIDE SEQUENCE [LARGE SCALE GENOMIC DNA]</scope>
    <source>
        <strain evidence="1 2">IPO3746</strain>
    </source>
</reference>
<accession>A0A7Y8AKT0</accession>
<evidence type="ECO:0000313" key="1">
    <source>
        <dbReference type="EMBL" id="NWD35966.1"/>
    </source>
</evidence>
<name>A0A7Y8AKT0_PSETO</name>
<dbReference type="GeneID" id="55846847"/>
<protein>
    <submittedName>
        <fullName evidence="1">Uncharacterized protein</fullName>
    </submittedName>
</protein>
<gene>
    <name evidence="1" type="ORF">HX787_08880</name>
</gene>
<comment type="caution">
    <text evidence="1">The sequence shown here is derived from an EMBL/GenBank/DDBJ whole genome shotgun (WGS) entry which is preliminary data.</text>
</comment>
<dbReference type="RefSeq" id="WP_016970947.1">
    <property type="nucleotide sequence ID" value="NZ_CP020369.1"/>
</dbReference>
<dbReference type="AlphaFoldDB" id="A0A7Y8AKT0"/>
<evidence type="ECO:0000313" key="2">
    <source>
        <dbReference type="Proteomes" id="UP000549134"/>
    </source>
</evidence>